<dbReference type="Gene3D" id="3.40.50.200">
    <property type="entry name" value="Peptidase S8/S53 domain"/>
    <property type="match status" value="1"/>
</dbReference>
<dbReference type="PRINTS" id="PR00723">
    <property type="entry name" value="SUBTILISIN"/>
</dbReference>
<keyword evidence="9" id="KW-1185">Reference proteome</keyword>
<dbReference type="PANTHER" id="PTHR43399:SF4">
    <property type="entry name" value="CELL WALL-ASSOCIATED PROTEASE"/>
    <property type="match status" value="1"/>
</dbReference>
<dbReference type="Pfam" id="PF00395">
    <property type="entry name" value="SLH"/>
    <property type="match status" value="3"/>
</dbReference>
<evidence type="ECO:0000256" key="3">
    <source>
        <dbReference type="ARBA" id="ARBA00022801"/>
    </source>
</evidence>
<dbReference type="PROSITE" id="PS51272">
    <property type="entry name" value="SLH"/>
    <property type="match status" value="3"/>
</dbReference>
<feature type="domain" description="SLH" evidence="7">
    <location>
        <begin position="863"/>
        <end position="926"/>
    </location>
</feature>
<dbReference type="PROSITE" id="PS00138">
    <property type="entry name" value="SUBTILASE_SER"/>
    <property type="match status" value="1"/>
</dbReference>
<dbReference type="InterPro" id="IPR000209">
    <property type="entry name" value="Peptidase_S8/S53_dom"/>
</dbReference>
<keyword evidence="2 5" id="KW-0645">Protease</keyword>
<feature type="domain" description="SLH" evidence="7">
    <location>
        <begin position="803"/>
        <end position="862"/>
    </location>
</feature>
<reference evidence="8 9" key="1">
    <citation type="submission" date="2018-05" db="EMBL/GenBank/DDBJ databases">
        <title>Genomic Encyclopedia of Type Strains, Phase III (KMG-III): the genomes of soil and plant-associated and newly described type strains.</title>
        <authorList>
            <person name="Whitman W."/>
        </authorList>
    </citation>
    <scope>NUCLEOTIDE SEQUENCE [LARGE SCALE GENOMIC DNA]</scope>
    <source>
        <strain evidence="8 9">CECT 5696</strain>
    </source>
</reference>
<dbReference type="RefSeq" id="WP_245946467.1">
    <property type="nucleotide sequence ID" value="NZ_CP054613.1"/>
</dbReference>
<keyword evidence="4 5" id="KW-0720">Serine protease</keyword>
<dbReference type="InterPro" id="IPR036852">
    <property type="entry name" value="Peptidase_S8/S53_dom_sf"/>
</dbReference>
<comment type="similarity">
    <text evidence="1 5 6">Belongs to the peptidase S8 family.</text>
</comment>
<accession>A0A2V2Z294</accession>
<dbReference type="SUPFAM" id="SSF89260">
    <property type="entry name" value="Collagen-binding domain"/>
    <property type="match status" value="2"/>
</dbReference>
<feature type="active site" description="Charge relay system" evidence="5">
    <location>
        <position position="192"/>
    </location>
</feature>
<dbReference type="Proteomes" id="UP000246635">
    <property type="component" value="Unassembled WGS sequence"/>
</dbReference>
<evidence type="ECO:0000256" key="4">
    <source>
        <dbReference type="ARBA" id="ARBA00022825"/>
    </source>
</evidence>
<evidence type="ECO:0000259" key="7">
    <source>
        <dbReference type="PROSITE" id="PS51272"/>
    </source>
</evidence>
<comment type="caution">
    <text evidence="8">The sequence shown here is derived from an EMBL/GenBank/DDBJ whole genome shotgun (WGS) entry which is preliminary data.</text>
</comment>
<dbReference type="PROSITE" id="PS00136">
    <property type="entry name" value="SUBTILASE_ASP"/>
    <property type="match status" value="1"/>
</dbReference>
<dbReference type="AlphaFoldDB" id="A0A2V2Z294"/>
<dbReference type="InterPro" id="IPR022398">
    <property type="entry name" value="Peptidase_S8_His-AS"/>
</dbReference>
<evidence type="ECO:0000256" key="1">
    <source>
        <dbReference type="ARBA" id="ARBA00011073"/>
    </source>
</evidence>
<organism evidence="8 9">
    <name type="scientific">Paenibacillus cellulosilyticus</name>
    <dbReference type="NCBI Taxonomy" id="375489"/>
    <lineage>
        <taxon>Bacteria</taxon>
        <taxon>Bacillati</taxon>
        <taxon>Bacillota</taxon>
        <taxon>Bacilli</taxon>
        <taxon>Bacillales</taxon>
        <taxon>Paenibacillaceae</taxon>
        <taxon>Paenibacillus</taxon>
    </lineage>
</organism>
<evidence type="ECO:0000256" key="2">
    <source>
        <dbReference type="ARBA" id="ARBA00022670"/>
    </source>
</evidence>
<dbReference type="PANTHER" id="PTHR43399">
    <property type="entry name" value="SUBTILISIN-RELATED"/>
    <property type="match status" value="1"/>
</dbReference>
<evidence type="ECO:0000313" key="8">
    <source>
        <dbReference type="EMBL" id="PWW08396.1"/>
    </source>
</evidence>
<dbReference type="InterPro" id="IPR001119">
    <property type="entry name" value="SLH_dom"/>
</dbReference>
<protein>
    <submittedName>
        <fullName evidence="8">S-layer family protein</fullName>
    </submittedName>
</protein>
<dbReference type="SUPFAM" id="SSF52743">
    <property type="entry name" value="Subtilisin-like"/>
    <property type="match status" value="1"/>
</dbReference>
<evidence type="ECO:0000256" key="6">
    <source>
        <dbReference type="RuleBase" id="RU003355"/>
    </source>
</evidence>
<sequence length="980" mass="106706">MDYNIRNSNNQEQHNKEMDRHRTLRCAVGLMLAGLLLWAAAADSFALDGQSYASASASAAIAGDYIGEADQCGAVDETGAESWLLKWRDTPPDVVPAGTRVISRQTEMATDIVVPEGGGDGSIAQWLTELRADDRVAYVQPNDRVHVLSSAQTHVEANDPYLSRQTYLDLIGAKKAWNTVHDQTDITIALVDTGVDFSHPDLKGSLLGGVNLLDPKLPPQDDNGHGTNVAGVLAATGNNKAGIAGILWRARIMPIKALDEDGAGDESKLGEGILYAVNKGAAIVVLSVGLYRFSTYMRDIVQYAESKGVLLVAATGNDGEQLGSKVAIEYPAAYPTVLAVGGVKPNGQPEPRSNSGPEIDIAAPWNVFTTALGGGYKEEEGTSMAAPQAAAAAALVLRVHPNFKPYEVRELLRQTAKDIGQPGVDEETGYGLLQVDKAVTAQLRPDAYEPNDSRDRAAKWPLQTRIAARLTGGLDQDWYRVDVPYDGKLTIQLQGLNPAGTAMPPVRMMLYSGKQAANSQDAKLGNTSVEWPVKKGTNWIKLQLYDHDRDDKLPYLLTSDFHMNPDAYESNDKSYAAATLQPRSQVITGNFDKQGDRDWYVVNFKRSGTLKLLLQTDTVRIDPSLAVQREGQKLVTYDDNGDGEQEQTPLITVTPGRYYIRVYNAAAADASPVTGLYTLKLDISTKYDDPNEPNDKSYTATAMRQGTEYLGVIGTAADEDWFQLRLTGESYASIDLSGIPADRKMTITVYDKRQKVVGTIRSVAGRQRVFAGMPLQEGLYYFKITTDAAFNQQYYHFTVRTESLKSGYRDIDGHWAEAAITALSKEGIVSGYADYKFEPDRAVTRAEGAALLVRAFAPKSNPARLSFKDLSARHWAYNVIALAVSAGYMTGYPDRTFGPDRPMTRAEMAVMLGHAAGVQPAVVNGAPYADVAAGNWASPMLTAMRAKGWISGYPGNRFLPGQFASRAEFTSMLFRIRNSI</sequence>
<gene>
    <name evidence="8" type="ORF">DFQ01_101117</name>
</gene>
<feature type="active site" description="Charge relay system" evidence="5">
    <location>
        <position position="383"/>
    </location>
</feature>
<keyword evidence="3 5" id="KW-0378">Hydrolase</keyword>
<dbReference type="InterPro" id="IPR051048">
    <property type="entry name" value="Peptidase_S8/S53_subtilisin"/>
</dbReference>
<feature type="domain" description="SLH" evidence="7">
    <location>
        <begin position="927"/>
        <end position="980"/>
    </location>
</feature>
<feature type="active site" description="Charge relay system" evidence="5">
    <location>
        <position position="225"/>
    </location>
</feature>
<dbReference type="InterPro" id="IPR023828">
    <property type="entry name" value="Peptidase_S8_Ser-AS"/>
</dbReference>
<evidence type="ECO:0000313" key="9">
    <source>
        <dbReference type="Proteomes" id="UP000246635"/>
    </source>
</evidence>
<dbReference type="InterPro" id="IPR023827">
    <property type="entry name" value="Peptidase_S8_Asp-AS"/>
</dbReference>
<dbReference type="GO" id="GO:0006508">
    <property type="term" value="P:proteolysis"/>
    <property type="evidence" value="ECO:0007669"/>
    <property type="project" value="UniProtKB-KW"/>
</dbReference>
<dbReference type="Gene3D" id="2.60.120.380">
    <property type="match status" value="3"/>
</dbReference>
<dbReference type="GO" id="GO:0004252">
    <property type="term" value="F:serine-type endopeptidase activity"/>
    <property type="evidence" value="ECO:0007669"/>
    <property type="project" value="UniProtKB-UniRule"/>
</dbReference>
<dbReference type="PROSITE" id="PS00137">
    <property type="entry name" value="SUBTILASE_HIS"/>
    <property type="match status" value="1"/>
</dbReference>
<dbReference type="PROSITE" id="PS51892">
    <property type="entry name" value="SUBTILASE"/>
    <property type="match status" value="1"/>
</dbReference>
<name>A0A2V2Z294_9BACL</name>
<dbReference type="Pfam" id="PF00082">
    <property type="entry name" value="Peptidase_S8"/>
    <property type="match status" value="1"/>
</dbReference>
<evidence type="ECO:0000256" key="5">
    <source>
        <dbReference type="PROSITE-ProRule" id="PRU01240"/>
    </source>
</evidence>
<proteinExistence type="inferred from homology"/>
<dbReference type="EMBL" id="QGTQ01000001">
    <property type="protein sequence ID" value="PWW08396.1"/>
    <property type="molecule type" value="Genomic_DNA"/>
</dbReference>
<dbReference type="InterPro" id="IPR015500">
    <property type="entry name" value="Peptidase_S8_subtilisin-rel"/>
</dbReference>